<evidence type="ECO:0000256" key="1">
    <source>
        <dbReference type="ARBA" id="ARBA00022741"/>
    </source>
</evidence>
<dbReference type="InterPro" id="IPR027417">
    <property type="entry name" value="P-loop_NTPase"/>
</dbReference>
<feature type="domain" description="Guanylate cyclase" evidence="4">
    <location>
        <begin position="54"/>
        <end position="184"/>
    </location>
</feature>
<dbReference type="Pfam" id="PF13191">
    <property type="entry name" value="AAA_16"/>
    <property type="match status" value="1"/>
</dbReference>
<reference evidence="6" key="1">
    <citation type="journal article" date="2019" name="Int. J. Syst. Evol. Microbiol.">
        <title>The Global Catalogue of Microorganisms (GCM) 10K type strain sequencing project: providing services to taxonomists for standard genome sequencing and annotation.</title>
        <authorList>
            <consortium name="The Broad Institute Genomics Platform"/>
            <consortium name="The Broad Institute Genome Sequencing Center for Infectious Disease"/>
            <person name="Wu L."/>
            <person name="Ma J."/>
        </authorList>
    </citation>
    <scope>NUCLEOTIDE SEQUENCE [LARGE SCALE GENOMIC DNA]</scope>
    <source>
        <strain evidence="6">CGMCC 4.7237</strain>
    </source>
</reference>
<evidence type="ECO:0000256" key="3">
    <source>
        <dbReference type="SAM" id="MobiDB-lite"/>
    </source>
</evidence>
<protein>
    <submittedName>
        <fullName evidence="5">Adenylate/guanylate cyclase domain-containing protein</fullName>
    </submittedName>
</protein>
<keyword evidence="6" id="KW-1185">Reference proteome</keyword>
<dbReference type="InterPro" id="IPR041664">
    <property type="entry name" value="AAA_16"/>
</dbReference>
<organism evidence="5 6">
    <name type="scientific">Streptomyces polygonati</name>
    <dbReference type="NCBI Taxonomy" id="1617087"/>
    <lineage>
        <taxon>Bacteria</taxon>
        <taxon>Bacillati</taxon>
        <taxon>Actinomycetota</taxon>
        <taxon>Actinomycetes</taxon>
        <taxon>Kitasatosporales</taxon>
        <taxon>Streptomycetaceae</taxon>
        <taxon>Streptomyces</taxon>
    </lineage>
</organism>
<dbReference type="InterPro" id="IPR001054">
    <property type="entry name" value="A/G_cyclase"/>
</dbReference>
<dbReference type="Pfam" id="PF00211">
    <property type="entry name" value="Guanylate_cyc"/>
    <property type="match status" value="1"/>
</dbReference>
<keyword evidence="1" id="KW-0547">Nucleotide-binding</keyword>
<dbReference type="InterPro" id="IPR011990">
    <property type="entry name" value="TPR-like_helical_dom_sf"/>
</dbReference>
<dbReference type="PANTHER" id="PTHR16305:SF28">
    <property type="entry name" value="GUANYLATE CYCLASE DOMAIN-CONTAINING PROTEIN"/>
    <property type="match status" value="1"/>
</dbReference>
<evidence type="ECO:0000256" key="2">
    <source>
        <dbReference type="ARBA" id="ARBA00022840"/>
    </source>
</evidence>
<evidence type="ECO:0000313" key="5">
    <source>
        <dbReference type="EMBL" id="MFC4031843.1"/>
    </source>
</evidence>
<dbReference type="Gene3D" id="3.30.70.1230">
    <property type="entry name" value="Nucleotide cyclase"/>
    <property type="match status" value="1"/>
</dbReference>
<feature type="compositionally biased region" description="Gly residues" evidence="3">
    <location>
        <begin position="338"/>
        <end position="348"/>
    </location>
</feature>
<name>A0ABV8HL05_9ACTN</name>
<dbReference type="PANTHER" id="PTHR16305">
    <property type="entry name" value="TESTICULAR SOLUBLE ADENYLYL CYCLASE"/>
    <property type="match status" value="1"/>
</dbReference>
<sequence>MDATPYPMDTGDGGPGPLCPRCAGAVPAGARFCPSCGEPAGPPRQAPEARKLVTVVFCDLSGSTELSGRLDAEALRAVTLRYFAVMRDRLERHGGTVEKFIGDAVMAVFGVPVLHEDDAQRAVRAALEMLTALDGLNEELERDHEVRLTVRIGINTGEVVATGDPFARQVLVSGEVVNVAARLEQNAGPGEILIGPDTFRAVDRLVVTEEVGPLRLKGKAEAVTARRLLDLRGDDPAVLRRFDSPLVGRAHELREMRLIARRAVRGRQCQLLTLFGDAGIGKTRLARHWLAQAAAEGMQVGTGRCRPYGEGGSLLALADAVRPFADAAARDAREAAQGFGGTGPGGPGSYPDPGPDPDADRAEALAVLRGGLLLDGAPDPSVEDTCWAVTWLLEYAARRRPLVLTLDDCHWASSVLCDVVDHIVREVRDAPLVVLCTARPELLDRRPGWGGGVLNSGSLVVPPLGPEEVRRLAGHLTEVSAHAAGAWDALLDRAEGNPLYLEQLLAMVNEAPAPAGAGSLPPTLHALIAARIEALDHDQRAALDVAAVAGRDFTVEQVGAGLAGGGGAGSGGADRRRPGGVDVEAAVQALARRRLVEPSRSARRRGAPYRFAGELIREVAYAGMAKRTRAERHQRLADHLASSGGDPEAVGTHLERAFRLRAELGPADAATKRLRLEAARRLGAAGGTAMDRCDPVRAADLLERAVSLYGPGSAEGLAPARRLGETLFALGRAEEGRSLIGAVHADATAAGDRRTAAHARLYLAMMEPGGGFAASVPAARGAAPVFAEFGDDLGLARVELRLGQHEQVQGRYAASRSLLDRALAHAVAAGAGAECATALGALAVALWLGPAPAGEAVESCRLLLAEHAERRAVRAAVHYPLAVLHALRGEPEEAGRCLAVADPIMRELGVGYARAFSPLFAAAVETHAGHLERAEELLRESAAAAGLLGDAGLATAAARNLARVLLTLGRYDEAAAAVLTAGDPGPASPVDAADSAGVRARVLAAGGDAAAGLPLADQAVTAARRADCPAGLATALLDRAHVLAALGRRAEAEAAAAAARARFVSKDHLVGRGWADTFLDGLE</sequence>
<keyword evidence="2" id="KW-0067">ATP-binding</keyword>
<evidence type="ECO:0000313" key="6">
    <source>
        <dbReference type="Proteomes" id="UP001595765"/>
    </source>
</evidence>
<dbReference type="SUPFAM" id="SSF48452">
    <property type="entry name" value="TPR-like"/>
    <property type="match status" value="1"/>
</dbReference>
<dbReference type="Gene3D" id="1.25.40.10">
    <property type="entry name" value="Tetratricopeptide repeat domain"/>
    <property type="match status" value="1"/>
</dbReference>
<dbReference type="RefSeq" id="WP_386428243.1">
    <property type="nucleotide sequence ID" value="NZ_JBHSBB010000008.1"/>
</dbReference>
<evidence type="ECO:0000259" key="4">
    <source>
        <dbReference type="PROSITE" id="PS50125"/>
    </source>
</evidence>
<feature type="region of interest" description="Disordered" evidence="3">
    <location>
        <begin position="333"/>
        <end position="360"/>
    </location>
</feature>
<comment type="caution">
    <text evidence="5">The sequence shown here is derived from an EMBL/GenBank/DDBJ whole genome shotgun (WGS) entry which is preliminary data.</text>
</comment>
<dbReference type="CDD" id="cd07302">
    <property type="entry name" value="CHD"/>
    <property type="match status" value="1"/>
</dbReference>
<dbReference type="PROSITE" id="PS50125">
    <property type="entry name" value="GUANYLATE_CYCLASE_2"/>
    <property type="match status" value="1"/>
</dbReference>
<dbReference type="SMART" id="SM00044">
    <property type="entry name" value="CYCc"/>
    <property type="match status" value="1"/>
</dbReference>
<dbReference type="SUPFAM" id="SSF52540">
    <property type="entry name" value="P-loop containing nucleoside triphosphate hydrolases"/>
    <property type="match status" value="1"/>
</dbReference>
<dbReference type="EMBL" id="JBHSBB010000008">
    <property type="protein sequence ID" value="MFC4031843.1"/>
    <property type="molecule type" value="Genomic_DNA"/>
</dbReference>
<dbReference type="Proteomes" id="UP001595765">
    <property type="component" value="Unassembled WGS sequence"/>
</dbReference>
<dbReference type="InterPro" id="IPR029787">
    <property type="entry name" value="Nucleotide_cyclase"/>
</dbReference>
<gene>
    <name evidence="5" type="ORF">ACFO3J_10165</name>
</gene>
<accession>A0ABV8HL05</accession>
<dbReference type="SUPFAM" id="SSF55073">
    <property type="entry name" value="Nucleotide cyclase"/>
    <property type="match status" value="1"/>
</dbReference>
<proteinExistence type="predicted"/>